<dbReference type="CDD" id="cd17546">
    <property type="entry name" value="REC_hyHK_CKI1_RcsC-like"/>
    <property type="match status" value="1"/>
</dbReference>
<keyword evidence="7" id="KW-0418">Kinase</keyword>
<dbReference type="CDD" id="cd01949">
    <property type="entry name" value="GGDEF"/>
    <property type="match status" value="1"/>
</dbReference>
<dbReference type="NCBIfam" id="TIGR00254">
    <property type="entry name" value="GGDEF"/>
    <property type="match status" value="1"/>
</dbReference>
<dbReference type="SMART" id="SM00267">
    <property type="entry name" value="GGDEF"/>
    <property type="match status" value="1"/>
</dbReference>
<dbReference type="PROSITE" id="PS50110">
    <property type="entry name" value="RESPONSE_REGULATORY"/>
    <property type="match status" value="1"/>
</dbReference>
<dbReference type="SMART" id="SM00448">
    <property type="entry name" value="REC"/>
    <property type="match status" value="1"/>
</dbReference>
<protein>
    <recommendedName>
        <fullName evidence="2">diguanylate cyclase</fullName>
        <ecNumber evidence="2">2.7.7.65</ecNumber>
    </recommendedName>
</protein>
<dbReference type="Gene3D" id="3.40.50.2300">
    <property type="match status" value="1"/>
</dbReference>
<dbReference type="RefSeq" id="WP_109340752.1">
    <property type="nucleotide sequence ID" value="NZ_CP029347.1"/>
</dbReference>
<reference evidence="7 8" key="1">
    <citation type="submission" date="2018-05" db="EMBL/GenBank/DDBJ databases">
        <title>Salinimonas sp. HMF8227 Genome sequencing and assembly.</title>
        <authorList>
            <person name="Kang H."/>
            <person name="Kang J."/>
            <person name="Cha I."/>
            <person name="Kim H."/>
            <person name="Joh K."/>
        </authorList>
    </citation>
    <scope>NUCLEOTIDE SEQUENCE [LARGE SCALE GENOMIC DNA]</scope>
    <source>
        <strain evidence="7 8">HMF8227</strain>
    </source>
</reference>
<dbReference type="GO" id="GO:0043709">
    <property type="term" value="P:cell adhesion involved in single-species biofilm formation"/>
    <property type="evidence" value="ECO:0007669"/>
    <property type="project" value="TreeGrafter"/>
</dbReference>
<dbReference type="GO" id="GO:0052621">
    <property type="term" value="F:diguanylate cyclase activity"/>
    <property type="evidence" value="ECO:0007669"/>
    <property type="project" value="UniProtKB-EC"/>
</dbReference>
<comment type="catalytic activity">
    <reaction evidence="3">
        <text>2 GTP = 3',3'-c-di-GMP + 2 diphosphate</text>
        <dbReference type="Rhea" id="RHEA:24898"/>
        <dbReference type="ChEBI" id="CHEBI:33019"/>
        <dbReference type="ChEBI" id="CHEBI:37565"/>
        <dbReference type="ChEBI" id="CHEBI:58805"/>
        <dbReference type="EC" id="2.7.7.65"/>
    </reaction>
</comment>
<evidence type="ECO:0000256" key="4">
    <source>
        <dbReference type="PROSITE-ProRule" id="PRU00169"/>
    </source>
</evidence>
<comment type="cofactor">
    <cofactor evidence="1">
        <name>Mg(2+)</name>
        <dbReference type="ChEBI" id="CHEBI:18420"/>
    </cofactor>
</comment>
<dbReference type="InterPro" id="IPR029787">
    <property type="entry name" value="Nucleotide_cyclase"/>
</dbReference>
<dbReference type="Pfam" id="PF00072">
    <property type="entry name" value="Response_reg"/>
    <property type="match status" value="1"/>
</dbReference>
<evidence type="ECO:0000259" key="5">
    <source>
        <dbReference type="PROSITE" id="PS50110"/>
    </source>
</evidence>
<dbReference type="Pfam" id="PF00990">
    <property type="entry name" value="GGDEF"/>
    <property type="match status" value="1"/>
</dbReference>
<dbReference type="InterPro" id="IPR050469">
    <property type="entry name" value="Diguanylate_Cyclase"/>
</dbReference>
<dbReference type="GO" id="GO:0000160">
    <property type="term" value="P:phosphorelay signal transduction system"/>
    <property type="evidence" value="ECO:0007669"/>
    <property type="project" value="InterPro"/>
</dbReference>
<evidence type="ECO:0000256" key="2">
    <source>
        <dbReference type="ARBA" id="ARBA00012528"/>
    </source>
</evidence>
<dbReference type="InterPro" id="IPR043128">
    <property type="entry name" value="Rev_trsase/Diguanyl_cyclase"/>
</dbReference>
<dbReference type="GO" id="GO:0016301">
    <property type="term" value="F:kinase activity"/>
    <property type="evidence" value="ECO:0007669"/>
    <property type="project" value="UniProtKB-KW"/>
</dbReference>
<feature type="domain" description="Response regulatory" evidence="5">
    <location>
        <begin position="2"/>
        <end position="123"/>
    </location>
</feature>
<keyword evidence="7" id="KW-0808">Transferase</keyword>
<organism evidence="7 8">
    <name type="scientific">Saliniradius amylolyticus</name>
    <dbReference type="NCBI Taxonomy" id="2183582"/>
    <lineage>
        <taxon>Bacteria</taxon>
        <taxon>Pseudomonadati</taxon>
        <taxon>Pseudomonadota</taxon>
        <taxon>Gammaproteobacteria</taxon>
        <taxon>Alteromonadales</taxon>
        <taxon>Alteromonadaceae</taxon>
        <taxon>Saliniradius</taxon>
    </lineage>
</organism>
<feature type="domain" description="GGDEF" evidence="6">
    <location>
        <begin position="173"/>
        <end position="308"/>
    </location>
</feature>
<gene>
    <name evidence="7" type="ORF">HMF8227_02795</name>
</gene>
<dbReference type="Gene3D" id="3.30.70.270">
    <property type="match status" value="1"/>
</dbReference>
<evidence type="ECO:0000256" key="3">
    <source>
        <dbReference type="ARBA" id="ARBA00034247"/>
    </source>
</evidence>
<dbReference type="InterPro" id="IPR000160">
    <property type="entry name" value="GGDEF_dom"/>
</dbReference>
<proteinExistence type="predicted"/>
<feature type="modified residue" description="4-aspartylphosphate" evidence="4">
    <location>
        <position position="53"/>
    </location>
</feature>
<sequence length="312" mass="34513">MNVLIAEDSKSYRLLLKAYLDQLGHEVTAVTDGQQALDVFQQQGNALDLILMDVEMPVVNGIEAVESIRTIQQTADIEWTPVIFLSASTDEADLEASIASGGDDYLVKPVSQRVLSAKMLAMERIIKMRQRLIQANSELKALASVDPLTGLYNRRHFERIAHEEIRKAYRHGRNLCLAILDLDHFKSINDGYGHDAGDKTLITVGSAVRAALRSGDLFARLGGEEFGLLITECDHSSIIPVLERYREIIASQSIPLENGDTIQVTTSVGACLLGDSQREDFSQLYKQADIALYRSKHNGRNRVTLSSAGSER</sequence>
<dbReference type="PANTHER" id="PTHR45138">
    <property type="entry name" value="REGULATORY COMPONENTS OF SENSORY TRANSDUCTION SYSTEM"/>
    <property type="match status" value="1"/>
</dbReference>
<dbReference type="PROSITE" id="PS50887">
    <property type="entry name" value="GGDEF"/>
    <property type="match status" value="1"/>
</dbReference>
<dbReference type="OrthoDB" id="9812260at2"/>
<dbReference type="GO" id="GO:1902201">
    <property type="term" value="P:negative regulation of bacterial-type flagellum-dependent cell motility"/>
    <property type="evidence" value="ECO:0007669"/>
    <property type="project" value="TreeGrafter"/>
</dbReference>
<dbReference type="FunFam" id="3.30.70.270:FF:000001">
    <property type="entry name" value="Diguanylate cyclase domain protein"/>
    <property type="match status" value="1"/>
</dbReference>
<keyword evidence="4" id="KW-0597">Phosphoprotein</keyword>
<dbReference type="EMBL" id="CP029347">
    <property type="protein sequence ID" value="AWL13244.1"/>
    <property type="molecule type" value="Genomic_DNA"/>
</dbReference>
<evidence type="ECO:0000259" key="6">
    <source>
        <dbReference type="PROSITE" id="PS50887"/>
    </source>
</evidence>
<dbReference type="PANTHER" id="PTHR45138:SF9">
    <property type="entry name" value="DIGUANYLATE CYCLASE DGCM-RELATED"/>
    <property type="match status" value="1"/>
</dbReference>
<evidence type="ECO:0000313" key="8">
    <source>
        <dbReference type="Proteomes" id="UP000245728"/>
    </source>
</evidence>
<dbReference type="KEGG" id="salh:HMF8227_02795"/>
<evidence type="ECO:0000256" key="1">
    <source>
        <dbReference type="ARBA" id="ARBA00001946"/>
    </source>
</evidence>
<dbReference type="EC" id="2.7.7.65" evidence="2"/>
<dbReference type="GO" id="GO:0005886">
    <property type="term" value="C:plasma membrane"/>
    <property type="evidence" value="ECO:0007669"/>
    <property type="project" value="TreeGrafter"/>
</dbReference>
<dbReference type="InterPro" id="IPR001789">
    <property type="entry name" value="Sig_transdc_resp-reg_receiver"/>
</dbReference>
<dbReference type="SUPFAM" id="SSF52172">
    <property type="entry name" value="CheY-like"/>
    <property type="match status" value="1"/>
</dbReference>
<dbReference type="Proteomes" id="UP000245728">
    <property type="component" value="Chromosome"/>
</dbReference>
<dbReference type="AlphaFoldDB" id="A0A2S2E6G3"/>
<accession>A0A2S2E6G3</accession>
<keyword evidence="8" id="KW-1185">Reference proteome</keyword>
<name>A0A2S2E6G3_9ALTE</name>
<dbReference type="SUPFAM" id="SSF55073">
    <property type="entry name" value="Nucleotide cyclase"/>
    <property type="match status" value="1"/>
</dbReference>
<dbReference type="InterPro" id="IPR011006">
    <property type="entry name" value="CheY-like_superfamily"/>
</dbReference>
<evidence type="ECO:0000313" key="7">
    <source>
        <dbReference type="EMBL" id="AWL13244.1"/>
    </source>
</evidence>